<dbReference type="RefSeq" id="WP_135622391.1">
    <property type="nucleotide sequence ID" value="NZ_CP054491.1"/>
</dbReference>
<dbReference type="Proteomes" id="UP000509658">
    <property type="component" value="Chromosome"/>
</dbReference>
<keyword evidence="2" id="KW-1185">Reference proteome</keyword>
<gene>
    <name evidence="1" type="ORF">HUE57_01860</name>
</gene>
<accession>A0A6N0HSE6</accession>
<organism evidence="1 2">
    <name type="scientific">Candidatus Reidiella endopervernicosa</name>
    <dbReference type="NCBI Taxonomy" id="2738883"/>
    <lineage>
        <taxon>Bacteria</taxon>
        <taxon>Pseudomonadati</taxon>
        <taxon>Pseudomonadota</taxon>
        <taxon>Gammaproteobacteria</taxon>
        <taxon>Candidatus Reidiella</taxon>
    </lineage>
</organism>
<evidence type="ECO:0000313" key="2">
    <source>
        <dbReference type="Proteomes" id="UP000509658"/>
    </source>
</evidence>
<reference evidence="1 2" key="1">
    <citation type="submission" date="2020-05" db="EMBL/GenBank/DDBJ databases">
        <title>Horizontal transmission and recombination maintain forever young bacterial symbiont genomes.</title>
        <authorList>
            <person name="Russell S.L."/>
            <person name="Pepper-Tunick E."/>
            <person name="Svedberg J."/>
            <person name="Byrne A."/>
            <person name="Ruelas Castillo J."/>
            <person name="Vollmers C."/>
            <person name="Beinart R.A."/>
            <person name="Corbett-Detig R."/>
        </authorList>
    </citation>
    <scope>NUCLEOTIDE SEQUENCE [LARGE SCALE GENOMIC DNA]</scope>
    <source>
        <strain evidence="1">Santa_Monica_outfall</strain>
    </source>
</reference>
<protein>
    <submittedName>
        <fullName evidence="1">Uncharacterized protein</fullName>
    </submittedName>
</protein>
<dbReference type="KEGG" id="rev:HUE57_01860"/>
<dbReference type="Gene3D" id="3.40.1260.10">
    <property type="entry name" value="DsrEFH-like"/>
    <property type="match status" value="1"/>
</dbReference>
<sequence>MSTVAELQTLPGGNLAEEIASLRSELEEVKLRTPQDKVSIILLSGDFDKAMAAFMMANGAAA</sequence>
<name>A0A6N0HSE6_9GAMM</name>
<evidence type="ECO:0000313" key="1">
    <source>
        <dbReference type="EMBL" id="QKQ25171.1"/>
    </source>
</evidence>
<proteinExistence type="predicted"/>
<dbReference type="EMBL" id="CP054491">
    <property type="protein sequence ID" value="QKQ25171.1"/>
    <property type="molecule type" value="Genomic_DNA"/>
</dbReference>
<dbReference type="InterPro" id="IPR027396">
    <property type="entry name" value="DsrEFH-like"/>
</dbReference>
<dbReference type="AlphaFoldDB" id="A0A6N0HSE6"/>